<dbReference type="AlphaFoldDB" id="A0A2S5TAS0"/>
<dbReference type="GO" id="GO:0019646">
    <property type="term" value="P:aerobic electron transport chain"/>
    <property type="evidence" value="ECO:0007669"/>
    <property type="project" value="InterPro"/>
</dbReference>
<feature type="transmembrane region" description="Helical" evidence="7">
    <location>
        <begin position="70"/>
        <end position="91"/>
    </location>
</feature>
<dbReference type="Gene3D" id="1.20.120.80">
    <property type="entry name" value="Cytochrome c oxidase, subunit III, four-helix bundle"/>
    <property type="match status" value="1"/>
</dbReference>
<evidence type="ECO:0000256" key="3">
    <source>
        <dbReference type="ARBA" id="ARBA00022692"/>
    </source>
</evidence>
<sequence length="201" mass="22799">MGASSLPLSPHRSPSRGEGCHGLPGQADIWYLVGFEALVFSSYFVVYLLYRSWNPDLFLQSQQQLNQNLGVLNTVILLISSWLVARGVQAAREGRHEAAGKQVWMAMGLGLLFVGSKLLEWSLKIQAGFEFSTNRFFSFYYFLTGIHVVHVLFGFVFLGVVLYQLGGPRRRSQPVIEAGAIFWHMVDFLWVMIFALLYLMR</sequence>
<accession>A0A2S5TAS0</accession>
<dbReference type="EMBL" id="PSNW01000016">
    <property type="protein sequence ID" value="PPE72069.1"/>
    <property type="molecule type" value="Genomic_DNA"/>
</dbReference>
<organism evidence="9 10">
    <name type="scientific">Solimonas fluminis</name>
    <dbReference type="NCBI Taxonomy" id="2086571"/>
    <lineage>
        <taxon>Bacteria</taxon>
        <taxon>Pseudomonadati</taxon>
        <taxon>Pseudomonadota</taxon>
        <taxon>Gammaproteobacteria</taxon>
        <taxon>Nevskiales</taxon>
        <taxon>Nevskiaceae</taxon>
        <taxon>Solimonas</taxon>
    </lineage>
</organism>
<dbReference type="Pfam" id="PF00510">
    <property type="entry name" value="COX3"/>
    <property type="match status" value="1"/>
</dbReference>
<evidence type="ECO:0000313" key="9">
    <source>
        <dbReference type="EMBL" id="PPE72069.1"/>
    </source>
</evidence>
<dbReference type="InterPro" id="IPR013833">
    <property type="entry name" value="Cyt_c_oxidase_su3_a-hlx"/>
</dbReference>
<evidence type="ECO:0000256" key="2">
    <source>
        <dbReference type="ARBA" id="ARBA00010581"/>
    </source>
</evidence>
<protein>
    <submittedName>
        <fullName evidence="9">Cytochrome C oxidase subunit III</fullName>
    </submittedName>
</protein>
<reference evidence="9 10" key="1">
    <citation type="submission" date="2018-02" db="EMBL/GenBank/DDBJ databases">
        <title>Genome sequencing of Solimonas sp. HR-BB.</title>
        <authorList>
            <person name="Lee Y."/>
            <person name="Jeon C.O."/>
        </authorList>
    </citation>
    <scope>NUCLEOTIDE SEQUENCE [LARGE SCALE GENOMIC DNA]</scope>
    <source>
        <strain evidence="9 10">HR-BB</strain>
    </source>
</reference>
<gene>
    <name evidence="9" type="ORF">C3942_20450</name>
</gene>
<feature type="transmembrane region" description="Helical" evidence="7">
    <location>
        <begin position="139"/>
        <end position="163"/>
    </location>
</feature>
<dbReference type="GO" id="GO:0005886">
    <property type="term" value="C:plasma membrane"/>
    <property type="evidence" value="ECO:0007669"/>
    <property type="project" value="UniProtKB-SubCell"/>
</dbReference>
<comment type="caution">
    <text evidence="9">The sequence shown here is derived from an EMBL/GenBank/DDBJ whole genome shotgun (WGS) entry which is preliminary data.</text>
</comment>
<evidence type="ECO:0000256" key="6">
    <source>
        <dbReference type="RuleBase" id="RU003376"/>
    </source>
</evidence>
<name>A0A2S5TAS0_9GAMM</name>
<evidence type="ECO:0000256" key="5">
    <source>
        <dbReference type="ARBA" id="ARBA00023136"/>
    </source>
</evidence>
<feature type="transmembrane region" description="Helical" evidence="7">
    <location>
        <begin position="29"/>
        <end position="50"/>
    </location>
</feature>
<evidence type="ECO:0000259" key="8">
    <source>
        <dbReference type="PROSITE" id="PS50253"/>
    </source>
</evidence>
<dbReference type="PROSITE" id="PS50253">
    <property type="entry name" value="COX3"/>
    <property type="match status" value="1"/>
</dbReference>
<dbReference type="PANTHER" id="PTHR11403">
    <property type="entry name" value="CYTOCHROME C OXIDASE SUBUNIT III"/>
    <property type="match status" value="1"/>
</dbReference>
<comment type="similarity">
    <text evidence="2 6">Belongs to the cytochrome c oxidase subunit 3 family.</text>
</comment>
<evidence type="ECO:0000256" key="7">
    <source>
        <dbReference type="SAM" id="Phobius"/>
    </source>
</evidence>
<dbReference type="InterPro" id="IPR000298">
    <property type="entry name" value="Cyt_c_oxidase-like_su3"/>
</dbReference>
<feature type="transmembrane region" description="Helical" evidence="7">
    <location>
        <begin position="175"/>
        <end position="200"/>
    </location>
</feature>
<evidence type="ECO:0000256" key="4">
    <source>
        <dbReference type="ARBA" id="ARBA00022989"/>
    </source>
</evidence>
<evidence type="ECO:0000313" key="10">
    <source>
        <dbReference type="Proteomes" id="UP000238220"/>
    </source>
</evidence>
<keyword evidence="3 6" id="KW-0812">Transmembrane</keyword>
<comment type="subcellular location">
    <subcellularLocation>
        <location evidence="6">Cell membrane</location>
        <topology evidence="6">Multi-pass membrane protein</topology>
    </subcellularLocation>
    <subcellularLocation>
        <location evidence="1">Membrane</location>
        <topology evidence="1">Multi-pass membrane protein</topology>
    </subcellularLocation>
</comment>
<keyword evidence="5 7" id="KW-0472">Membrane</keyword>
<proteinExistence type="inferred from homology"/>
<dbReference type="InterPro" id="IPR035973">
    <property type="entry name" value="Cyt_c_oxidase_su3-like_sf"/>
</dbReference>
<dbReference type="SUPFAM" id="SSF81452">
    <property type="entry name" value="Cytochrome c oxidase subunit III-like"/>
    <property type="match status" value="1"/>
</dbReference>
<evidence type="ECO:0000256" key="1">
    <source>
        <dbReference type="ARBA" id="ARBA00004141"/>
    </source>
</evidence>
<feature type="domain" description="Heme-copper oxidase subunit III family profile" evidence="8">
    <location>
        <begin position="29"/>
        <end position="201"/>
    </location>
</feature>
<dbReference type="Proteomes" id="UP000238220">
    <property type="component" value="Unassembled WGS sequence"/>
</dbReference>
<dbReference type="PANTHER" id="PTHR11403:SF6">
    <property type="entry name" value="NITRIC OXIDE REDUCTASE SUBUNIT E"/>
    <property type="match status" value="1"/>
</dbReference>
<dbReference type="OrthoDB" id="9810850at2"/>
<dbReference type="GO" id="GO:0004129">
    <property type="term" value="F:cytochrome-c oxidase activity"/>
    <property type="evidence" value="ECO:0007669"/>
    <property type="project" value="InterPro"/>
</dbReference>
<keyword evidence="4 7" id="KW-1133">Transmembrane helix</keyword>
<keyword evidence="10" id="KW-1185">Reference proteome</keyword>
<dbReference type="InterPro" id="IPR024791">
    <property type="entry name" value="Cyt_c/ubiquinol_Oxase_su3"/>
</dbReference>
<feature type="transmembrane region" description="Helical" evidence="7">
    <location>
        <begin position="103"/>
        <end position="119"/>
    </location>
</feature>